<gene>
    <name evidence="2" type="ORF">H3Z74_11100</name>
</gene>
<feature type="region of interest" description="Disordered" evidence="1">
    <location>
        <begin position="114"/>
        <end position="134"/>
    </location>
</feature>
<sequence>MHRPFRLTTPHRRSASNGRGDWLRMVWLTALLVALSWQSVVLQSHVHAPVAPSFGFTEQAGHSSGEHRSPLAPDNCPLCDEIDAAGVYTLGASIILVEPVAHAFWYGAEEKPQSIDGEPAHHWRSRAPPLQPLI</sequence>
<accession>A0A7H0LPM1</accession>
<organism evidence="2 3">
    <name type="scientific">Sphingomonas alpina</name>
    <dbReference type="NCBI Taxonomy" id="653931"/>
    <lineage>
        <taxon>Bacteria</taxon>
        <taxon>Pseudomonadati</taxon>
        <taxon>Pseudomonadota</taxon>
        <taxon>Alphaproteobacteria</taxon>
        <taxon>Sphingomonadales</taxon>
        <taxon>Sphingomonadaceae</taxon>
        <taxon>Sphingomonas</taxon>
    </lineage>
</organism>
<dbReference type="Proteomes" id="UP000516148">
    <property type="component" value="Chromosome"/>
</dbReference>
<dbReference type="KEGG" id="spap:H3Z74_11100"/>
<name>A0A7H0LPM1_9SPHN</name>
<dbReference type="EMBL" id="CP061038">
    <property type="protein sequence ID" value="QNQ11624.1"/>
    <property type="molecule type" value="Genomic_DNA"/>
</dbReference>
<proteinExistence type="predicted"/>
<evidence type="ECO:0008006" key="4">
    <source>
        <dbReference type="Google" id="ProtNLM"/>
    </source>
</evidence>
<evidence type="ECO:0000313" key="2">
    <source>
        <dbReference type="EMBL" id="QNQ11624.1"/>
    </source>
</evidence>
<reference evidence="2 3" key="1">
    <citation type="submission" date="2020-09" db="EMBL/GenBank/DDBJ databases">
        <title>Sphingomonas sp., a new species isolated from pork steak.</title>
        <authorList>
            <person name="Heidler von Heilborn D."/>
        </authorList>
    </citation>
    <scope>NUCLEOTIDE SEQUENCE [LARGE SCALE GENOMIC DNA]</scope>
    <source>
        <strain evidence="3">S8-3T</strain>
    </source>
</reference>
<protein>
    <recommendedName>
        <fullName evidence="4">DUF2946 domain-containing protein</fullName>
    </recommendedName>
</protein>
<evidence type="ECO:0000313" key="3">
    <source>
        <dbReference type="Proteomes" id="UP000516148"/>
    </source>
</evidence>
<dbReference type="AlphaFoldDB" id="A0A7H0LPM1"/>
<dbReference type="RefSeq" id="WP_187763929.1">
    <property type="nucleotide sequence ID" value="NZ_CP061038.1"/>
</dbReference>
<evidence type="ECO:0000256" key="1">
    <source>
        <dbReference type="SAM" id="MobiDB-lite"/>
    </source>
</evidence>
<keyword evidence="3" id="KW-1185">Reference proteome</keyword>